<dbReference type="Proteomes" id="UP001061282">
    <property type="component" value="Unassembled WGS sequence"/>
</dbReference>
<feature type="transmembrane region" description="Helical" evidence="1">
    <location>
        <begin position="38"/>
        <end position="55"/>
    </location>
</feature>
<sequence>MKELTLIEMNDVSGAGIQDILAGNFSGFMGLVGEVTDTIVGGVMGAISFSSLFGLQGGTTGGSKGGGLLGVGVLTMAVGSIWGAIQGAVWGAIAGGYNGAEWSNTQMQAMLDSVMNGTGGGYKI</sequence>
<evidence type="ECO:0000313" key="2">
    <source>
        <dbReference type="EMBL" id="MCU6669297.1"/>
    </source>
</evidence>
<keyword evidence="1" id="KW-1133">Transmembrane helix</keyword>
<comment type="caution">
    <text evidence="2">The sequence shown here is derived from an EMBL/GenBank/DDBJ whole genome shotgun (WGS) entry which is preliminary data.</text>
</comment>
<keyword evidence="3" id="KW-1185">Reference proteome</keyword>
<evidence type="ECO:0000313" key="3">
    <source>
        <dbReference type="Proteomes" id="UP001061282"/>
    </source>
</evidence>
<accession>A0A9J6QED7</accession>
<feature type="transmembrane region" description="Helical" evidence="1">
    <location>
        <begin position="67"/>
        <end position="93"/>
    </location>
</feature>
<evidence type="ECO:0008006" key="4">
    <source>
        <dbReference type="Google" id="ProtNLM"/>
    </source>
</evidence>
<name>A0A9J6QED7_9ENTR</name>
<dbReference type="AlphaFoldDB" id="A0A9J6QED7"/>
<proteinExistence type="predicted"/>
<dbReference type="EMBL" id="JAMGZJ010000075">
    <property type="protein sequence ID" value="MCU6669297.1"/>
    <property type="molecule type" value="Genomic_DNA"/>
</dbReference>
<keyword evidence="1" id="KW-0812">Transmembrane</keyword>
<evidence type="ECO:0000256" key="1">
    <source>
        <dbReference type="SAM" id="Phobius"/>
    </source>
</evidence>
<keyword evidence="1" id="KW-0472">Membrane</keyword>
<dbReference type="RefSeq" id="WP_271267867.1">
    <property type="nucleotide sequence ID" value="NZ_JAMGZJ010000075.1"/>
</dbReference>
<reference evidence="2" key="1">
    <citation type="submission" date="2022-05" db="EMBL/GenBank/DDBJ databases">
        <title>Description of a novel species of Leclercia; Leclercia tamurae and the Proposal for a Novel Genus Silvania gen. nov. Containing Two Novel Species Silvania hatchlandensis sp. nov. and Silvania confinis sp. nov. Isolated from the Rhizosphere of Oak.</title>
        <authorList>
            <person name="Maddock D.W."/>
            <person name="Brady C.L."/>
            <person name="Denman S."/>
            <person name="Arnold D."/>
        </authorList>
    </citation>
    <scope>NUCLEOTIDE SEQUENCE</scope>
    <source>
        <strain evidence="2">H4N4</strain>
    </source>
</reference>
<organism evidence="2 3">
    <name type="scientific">Silvania confinis</name>
    <dbReference type="NCBI Taxonomy" id="2926470"/>
    <lineage>
        <taxon>Bacteria</taxon>
        <taxon>Pseudomonadati</taxon>
        <taxon>Pseudomonadota</taxon>
        <taxon>Gammaproteobacteria</taxon>
        <taxon>Enterobacterales</taxon>
        <taxon>Enterobacteriaceae</taxon>
        <taxon>Silvania</taxon>
    </lineage>
</organism>
<protein>
    <recommendedName>
        <fullName evidence="4">Colicin V synthesis protein</fullName>
    </recommendedName>
</protein>
<gene>
    <name evidence="2" type="ORF">M8013_11115</name>
</gene>